<feature type="compositionally biased region" description="Basic residues" evidence="1">
    <location>
        <begin position="63"/>
        <end position="77"/>
    </location>
</feature>
<sequence length="107" mass="12178">MGSGYAASLLRHLPWLADIDLWYWGDIDTHGFAILSRVRGHFPHTRSLLMDRHTSSPTEHTGAKRNTRPANHRHISPRQKPNWNKICAWAPTSRICAWSKNASPSAQ</sequence>
<evidence type="ECO:0000313" key="3">
    <source>
        <dbReference type="EMBL" id="BFO23151.1"/>
    </source>
</evidence>
<dbReference type="AlphaFoldDB" id="A0AAT9I0A5"/>
<dbReference type="Pfam" id="PF09983">
    <property type="entry name" value="JetD_C"/>
    <property type="match status" value="1"/>
</dbReference>
<protein>
    <recommendedName>
        <fullName evidence="2">Wadjet protein JetD C-terminal domain-containing protein</fullName>
    </recommendedName>
</protein>
<feature type="region of interest" description="Disordered" evidence="1">
    <location>
        <begin position="48"/>
        <end position="79"/>
    </location>
</feature>
<proteinExistence type="predicted"/>
<dbReference type="EMBL" id="AP035770">
    <property type="protein sequence ID" value="BFO23151.1"/>
    <property type="molecule type" value="Genomic_DNA"/>
</dbReference>
<organism evidence="3">
    <name type="scientific">Streptomyces haneummycinicus</name>
    <dbReference type="NCBI Taxonomy" id="3074435"/>
    <lineage>
        <taxon>Bacteria</taxon>
        <taxon>Bacillati</taxon>
        <taxon>Actinomycetota</taxon>
        <taxon>Actinomycetes</taxon>
        <taxon>Kitasatosporales</taxon>
        <taxon>Streptomycetaceae</taxon>
        <taxon>Streptomyces</taxon>
    </lineage>
</organism>
<reference evidence="3" key="2">
    <citation type="submission" date="2024-07" db="EMBL/GenBank/DDBJ databases">
        <title>Streptomyces haneummycinica sp. nov., a new antibiotic-producing actinobacterium isolated from marine sediment.</title>
        <authorList>
            <person name="Uemura M."/>
            <person name="Hamada M."/>
            <person name="Hirano S."/>
            <person name="Kobayashi K."/>
            <person name="Ohshiro T."/>
            <person name="Kobayashi T."/>
            <person name="Terahara T."/>
        </authorList>
    </citation>
    <scope>NUCLEOTIDE SEQUENCE</scope>
    <source>
        <strain evidence="3">KM77-8</strain>
        <plasmid evidence="3">pKM77-8_2</plasmid>
    </source>
</reference>
<name>A0AAT9I0A5_9ACTN</name>
<accession>A0AAT9I0A5</accession>
<gene>
    <name evidence="3" type="ORF">SHKM778_95390</name>
</gene>
<reference evidence="3" key="1">
    <citation type="submission" date="2024-06" db="EMBL/GenBank/DDBJ databases">
        <authorList>
            <consortium name="consrtm"/>
            <person name="Uemura M."/>
            <person name="Terahara T."/>
        </authorList>
    </citation>
    <scope>NUCLEOTIDE SEQUENCE</scope>
    <source>
        <strain evidence="3">KM77-8</strain>
        <plasmid evidence="3">pKM77-8_2</plasmid>
    </source>
</reference>
<evidence type="ECO:0000259" key="2">
    <source>
        <dbReference type="Pfam" id="PF09983"/>
    </source>
</evidence>
<evidence type="ECO:0000256" key="1">
    <source>
        <dbReference type="SAM" id="MobiDB-lite"/>
    </source>
</evidence>
<geneLocation type="plasmid" evidence="3">
    <name>pKM77-8_2</name>
</geneLocation>
<feature type="domain" description="Wadjet protein JetD C-terminal" evidence="2">
    <location>
        <begin position="2"/>
        <end position="73"/>
    </location>
</feature>
<keyword evidence="3" id="KW-0614">Plasmid</keyword>
<dbReference type="InterPro" id="IPR024534">
    <property type="entry name" value="JetD_C"/>
</dbReference>